<gene>
    <name evidence="3" type="ordered locus">Ccan_02800</name>
</gene>
<keyword evidence="4" id="KW-1185">Reference proteome</keyword>
<dbReference type="HOGENOM" id="CLU_1370023_0_0_10"/>
<dbReference type="PROSITE" id="PS51257">
    <property type="entry name" value="PROKAR_LIPOPROTEIN"/>
    <property type="match status" value="1"/>
</dbReference>
<dbReference type="Gene3D" id="3.90.1580.10">
    <property type="entry name" value="paralog of FGE (formylglycine-generating enzyme)"/>
    <property type="match status" value="1"/>
</dbReference>
<dbReference type="AlphaFoldDB" id="F9YQW5"/>
<protein>
    <submittedName>
        <fullName evidence="3">C-alpha-formylglycine-generating enzyme 1</fullName>
        <ecNumber evidence="3">1.8.99.-</ecNumber>
    </submittedName>
</protein>
<dbReference type="GO" id="GO:0016491">
    <property type="term" value="F:oxidoreductase activity"/>
    <property type="evidence" value="ECO:0007669"/>
    <property type="project" value="UniProtKB-KW"/>
</dbReference>
<organism evidence="3 4">
    <name type="scientific">Capnocytophaga canimorsus (strain 5)</name>
    <dbReference type="NCBI Taxonomy" id="860228"/>
    <lineage>
        <taxon>Bacteria</taxon>
        <taxon>Pseudomonadati</taxon>
        <taxon>Bacteroidota</taxon>
        <taxon>Flavobacteriia</taxon>
        <taxon>Flavobacteriales</taxon>
        <taxon>Flavobacteriaceae</taxon>
        <taxon>Capnocytophaga</taxon>
    </lineage>
</organism>
<feature type="chain" id="PRO_5003392009" evidence="1">
    <location>
        <begin position="23"/>
        <end position="199"/>
    </location>
</feature>
<accession>F9YQW5</accession>
<dbReference type="InterPro" id="IPR042095">
    <property type="entry name" value="SUMF_sf"/>
</dbReference>
<sequence length="199" mass="23036">MFTMKKVLFKAPLLFVALMGMTLVGCKKGSDRNVSSATGWRINSKEGGFQYNTKFKEQETAPGLVFVEGGTFTMGQVQDDVMRDWNNTPTQQHVQSFYMDETEVTNLMYMEHLDWLKQVYPPDDPQYKNIYLGALPDTLVWRNSLGYNETMVTNYLRHPAYAEYPVVGVNWVQAVQFSNWRTNRVNELMLEKSGFIEKK</sequence>
<keyword evidence="1" id="KW-0732">Signal</keyword>
<dbReference type="EMBL" id="CP002113">
    <property type="protein sequence ID" value="AEK22402.1"/>
    <property type="molecule type" value="Genomic_DNA"/>
</dbReference>
<dbReference type="eggNOG" id="COG1262">
    <property type="taxonomic scope" value="Bacteria"/>
</dbReference>
<evidence type="ECO:0000259" key="2">
    <source>
        <dbReference type="Pfam" id="PF03781"/>
    </source>
</evidence>
<evidence type="ECO:0000313" key="4">
    <source>
        <dbReference type="Proteomes" id="UP000008895"/>
    </source>
</evidence>
<dbReference type="SUPFAM" id="SSF56436">
    <property type="entry name" value="C-type lectin-like"/>
    <property type="match status" value="1"/>
</dbReference>
<dbReference type="Pfam" id="PF03781">
    <property type="entry name" value="FGE-sulfatase"/>
    <property type="match status" value="1"/>
</dbReference>
<name>F9YQW5_CAPCC</name>
<dbReference type="InterPro" id="IPR016187">
    <property type="entry name" value="CTDL_fold"/>
</dbReference>
<dbReference type="EC" id="1.8.99.-" evidence="3"/>
<dbReference type="STRING" id="860228.Ccan_02800"/>
<dbReference type="Proteomes" id="UP000008895">
    <property type="component" value="Chromosome"/>
</dbReference>
<feature type="domain" description="Sulfatase-modifying factor enzyme-like" evidence="2">
    <location>
        <begin position="61"/>
        <end position="184"/>
    </location>
</feature>
<dbReference type="KEGG" id="ccm:Ccan_02800"/>
<keyword evidence="3" id="KW-0560">Oxidoreductase</keyword>
<proteinExistence type="predicted"/>
<evidence type="ECO:0000313" key="3">
    <source>
        <dbReference type="EMBL" id="AEK22402.1"/>
    </source>
</evidence>
<evidence type="ECO:0000256" key="1">
    <source>
        <dbReference type="SAM" id="SignalP"/>
    </source>
</evidence>
<dbReference type="InterPro" id="IPR005532">
    <property type="entry name" value="SUMF_dom"/>
</dbReference>
<feature type="signal peptide" evidence="1">
    <location>
        <begin position="1"/>
        <end position="22"/>
    </location>
</feature>
<reference evidence="3 4" key="1">
    <citation type="journal article" date="2011" name="J. Bacteriol.">
        <title>Complete genome sequence of the dog commensal and human pathogen Capnocytophaga canimorsus strain 5.</title>
        <authorList>
            <person name="Manfredi P."/>
            <person name="Pagni M."/>
            <person name="Cornelis G.R."/>
        </authorList>
    </citation>
    <scope>NUCLEOTIDE SEQUENCE [LARGE SCALE GENOMIC DNA]</scope>
    <source>
        <strain evidence="4">5</strain>
    </source>
</reference>